<dbReference type="AlphaFoldDB" id="A0A5C2RSX4"/>
<name>A0A5C2RSX4_9APHY</name>
<proteinExistence type="predicted"/>
<dbReference type="Proteomes" id="UP000313359">
    <property type="component" value="Unassembled WGS sequence"/>
</dbReference>
<dbReference type="EMBL" id="ML122302">
    <property type="protein sequence ID" value="RPD54762.1"/>
    <property type="molecule type" value="Genomic_DNA"/>
</dbReference>
<accession>A0A5C2RSX4</accession>
<gene>
    <name evidence="1" type="ORF">L227DRAFT_580287</name>
</gene>
<evidence type="ECO:0000313" key="2">
    <source>
        <dbReference type="Proteomes" id="UP000313359"/>
    </source>
</evidence>
<protein>
    <submittedName>
        <fullName evidence="1">Uncharacterized protein</fullName>
    </submittedName>
</protein>
<reference evidence="1" key="1">
    <citation type="journal article" date="2018" name="Genome Biol. Evol.">
        <title>Genomics and development of Lentinus tigrinus, a white-rot wood-decaying mushroom with dimorphic fruiting bodies.</title>
        <authorList>
            <person name="Wu B."/>
            <person name="Xu Z."/>
            <person name="Knudson A."/>
            <person name="Carlson A."/>
            <person name="Chen N."/>
            <person name="Kovaka S."/>
            <person name="LaButti K."/>
            <person name="Lipzen A."/>
            <person name="Pennachio C."/>
            <person name="Riley R."/>
            <person name="Schakwitz W."/>
            <person name="Umezawa K."/>
            <person name="Ohm R.A."/>
            <person name="Grigoriev I.V."/>
            <person name="Nagy L.G."/>
            <person name="Gibbons J."/>
            <person name="Hibbett D."/>
        </authorList>
    </citation>
    <scope>NUCLEOTIDE SEQUENCE [LARGE SCALE GENOMIC DNA]</scope>
    <source>
        <strain evidence="1">ALCF2SS1-6</strain>
    </source>
</reference>
<sequence>MCMTNGFLWVSQLADCTRAELSGAPVQLYPSQQMTKREILALVLFNVMQQVLLPSSMRHNYTIFYVLSRLFLVHPQATDQ</sequence>
<organism evidence="1 2">
    <name type="scientific">Lentinus tigrinus ALCF2SS1-6</name>
    <dbReference type="NCBI Taxonomy" id="1328759"/>
    <lineage>
        <taxon>Eukaryota</taxon>
        <taxon>Fungi</taxon>
        <taxon>Dikarya</taxon>
        <taxon>Basidiomycota</taxon>
        <taxon>Agaricomycotina</taxon>
        <taxon>Agaricomycetes</taxon>
        <taxon>Polyporales</taxon>
        <taxon>Polyporaceae</taxon>
        <taxon>Lentinus</taxon>
    </lineage>
</organism>
<keyword evidence="2" id="KW-1185">Reference proteome</keyword>
<evidence type="ECO:0000313" key="1">
    <source>
        <dbReference type="EMBL" id="RPD54762.1"/>
    </source>
</evidence>